<name>A0A6V8LBQ4_9ACTN</name>
<dbReference type="SUPFAM" id="SSF51161">
    <property type="entry name" value="Trimeric LpxA-like enzymes"/>
    <property type="match status" value="1"/>
</dbReference>
<reference evidence="3 4" key="2">
    <citation type="submission" date="2020-03" db="EMBL/GenBank/DDBJ databases">
        <authorList>
            <person name="Ichikawa N."/>
            <person name="Kimura A."/>
            <person name="Kitahashi Y."/>
            <person name="Uohara A."/>
        </authorList>
    </citation>
    <scope>NUCLEOTIDE SEQUENCE [LARGE SCALE GENOMIC DNA]</scope>
    <source>
        <strain evidence="3 4">NBRC 108638</strain>
    </source>
</reference>
<keyword evidence="1" id="KW-0808">Transferase</keyword>
<dbReference type="InterPro" id="IPR018357">
    <property type="entry name" value="Hexapep_transf_CS"/>
</dbReference>
<dbReference type="Gene3D" id="2.160.10.10">
    <property type="entry name" value="Hexapeptide repeat proteins"/>
    <property type="match status" value="1"/>
</dbReference>
<accession>A0A6V8LBQ4</accession>
<dbReference type="PROSITE" id="PS00101">
    <property type="entry name" value="HEXAPEP_TRANSFERASES"/>
    <property type="match status" value="1"/>
</dbReference>
<keyword evidence="4" id="KW-1185">Reference proteome</keyword>
<evidence type="ECO:0000256" key="2">
    <source>
        <dbReference type="ARBA" id="ARBA00022737"/>
    </source>
</evidence>
<dbReference type="Pfam" id="PF00132">
    <property type="entry name" value="Hexapep"/>
    <property type="match status" value="2"/>
</dbReference>
<keyword evidence="2" id="KW-0677">Repeat</keyword>
<dbReference type="AlphaFoldDB" id="A0A6V8LBQ4"/>
<comment type="caution">
    <text evidence="3">The sequence shown here is derived from an EMBL/GenBank/DDBJ whole genome shotgun (WGS) entry which is preliminary data.</text>
</comment>
<evidence type="ECO:0008006" key="5">
    <source>
        <dbReference type="Google" id="ProtNLM"/>
    </source>
</evidence>
<dbReference type="RefSeq" id="WP_173081812.1">
    <property type="nucleotide sequence ID" value="NZ_BAABJB010000020.1"/>
</dbReference>
<reference evidence="3 4" key="1">
    <citation type="submission" date="2020-03" db="EMBL/GenBank/DDBJ databases">
        <title>Whole genome shotgun sequence of Phytohabitans rumicis NBRC 108638.</title>
        <authorList>
            <person name="Komaki H."/>
            <person name="Tamura T."/>
        </authorList>
    </citation>
    <scope>NUCLEOTIDE SEQUENCE [LARGE SCALE GENOMIC DNA]</scope>
    <source>
        <strain evidence="3 4">NBRC 108638</strain>
    </source>
</reference>
<evidence type="ECO:0000256" key="1">
    <source>
        <dbReference type="ARBA" id="ARBA00022679"/>
    </source>
</evidence>
<dbReference type="InterPro" id="IPR001451">
    <property type="entry name" value="Hexapep"/>
</dbReference>
<evidence type="ECO:0000313" key="4">
    <source>
        <dbReference type="Proteomes" id="UP000482960"/>
    </source>
</evidence>
<dbReference type="InterPro" id="IPR050179">
    <property type="entry name" value="Trans_hexapeptide_repeat"/>
</dbReference>
<protein>
    <recommendedName>
        <fullName evidence="5">Transferase</fullName>
    </recommendedName>
</protein>
<sequence length="210" mass="21738">MAVSPLALVADDARLGAGSTVEEFCVVKGAVLGAGAVLRSHTVVYAGVRAGTRFQTGHHVLVREHTVIGDDVSVGSLSVLEHTVHIGDRVRVHSHCFVPEYSVLEDDAWLGPRVTLTNAPFPRCPDVAVCTRGVHIGRGARIGANVTILPGVRVGERALIGAGAVVTKDVKPGAVVVGAAARQVKTIDELLCPAGLDHRPYPGGSLDSAG</sequence>
<dbReference type="InterPro" id="IPR011004">
    <property type="entry name" value="Trimer_LpxA-like_sf"/>
</dbReference>
<dbReference type="GO" id="GO:0016740">
    <property type="term" value="F:transferase activity"/>
    <property type="evidence" value="ECO:0007669"/>
    <property type="project" value="UniProtKB-KW"/>
</dbReference>
<dbReference type="Proteomes" id="UP000482960">
    <property type="component" value="Unassembled WGS sequence"/>
</dbReference>
<dbReference type="PANTHER" id="PTHR43300">
    <property type="entry name" value="ACETYLTRANSFERASE"/>
    <property type="match status" value="1"/>
</dbReference>
<evidence type="ECO:0000313" key="3">
    <source>
        <dbReference type="EMBL" id="GFJ94632.1"/>
    </source>
</evidence>
<gene>
    <name evidence="3" type="ORF">Prum_082740</name>
</gene>
<dbReference type="CDD" id="cd03358">
    <property type="entry name" value="LbH_WxcM_N_like"/>
    <property type="match status" value="1"/>
</dbReference>
<dbReference type="EMBL" id="BLPG01000001">
    <property type="protein sequence ID" value="GFJ94632.1"/>
    <property type="molecule type" value="Genomic_DNA"/>
</dbReference>
<proteinExistence type="predicted"/>
<organism evidence="3 4">
    <name type="scientific">Phytohabitans rumicis</name>
    <dbReference type="NCBI Taxonomy" id="1076125"/>
    <lineage>
        <taxon>Bacteria</taxon>
        <taxon>Bacillati</taxon>
        <taxon>Actinomycetota</taxon>
        <taxon>Actinomycetes</taxon>
        <taxon>Micromonosporales</taxon>
        <taxon>Micromonosporaceae</taxon>
    </lineage>
</organism>